<evidence type="ECO:0000313" key="10">
    <source>
        <dbReference type="EMBL" id="PXF48104.1"/>
    </source>
</evidence>
<dbReference type="AlphaFoldDB" id="A0A2V3J166"/>
<dbReference type="Pfam" id="PF10483">
    <property type="entry name" value="Elong_Iki1"/>
    <property type="match status" value="1"/>
</dbReference>
<evidence type="ECO:0000256" key="8">
    <source>
        <dbReference type="ARBA" id="ARBA00023242"/>
    </source>
</evidence>
<evidence type="ECO:0000256" key="2">
    <source>
        <dbReference type="ARBA" id="ARBA00004496"/>
    </source>
</evidence>
<sequence>MIQENVNRRNSSNSATLALIRNREDDFLDKGVLPAAVEYVLQEICLKRVAPDFRADHIAVISIDQPTLVYHPMSERLSIPLNSLIDGFSEWYSYRENTVSVPYSLDSSKVHIGDFDKTSRIVDNLAKLVASIFEKVDVSTSNPSEPSHRILILDSLGSLFSESDIFGEILSLVHLLSATKNNVDVKLTVIGIIRQSQTHSTLGKYPSSFDSIFDIDVTVSQIATREGNSDPLGPHPSRNFVRLDCRRRKPSGRVQFERTTSLMAWDKNQLIDTKPASEVSENKSKSNSEQDLSLRLAEHGLSFRLSLSSKEREVRAAAGLPYLHRDEKLADSALKLHPANLRLDQPQSRRHPDSERLSDDSSDESDEEELFSEDV</sequence>
<protein>
    <recommendedName>
        <fullName evidence="5">Elongator complex protein 5</fullName>
    </recommendedName>
</protein>
<comment type="subcellular location">
    <subcellularLocation>
        <location evidence="2">Cytoplasm</location>
    </subcellularLocation>
    <subcellularLocation>
        <location evidence="1">Nucleus</location>
    </subcellularLocation>
</comment>
<comment type="similarity">
    <text evidence="4">Belongs to the ELP5 family.</text>
</comment>
<evidence type="ECO:0000256" key="1">
    <source>
        <dbReference type="ARBA" id="ARBA00004123"/>
    </source>
</evidence>
<dbReference type="GO" id="GO:0005634">
    <property type="term" value="C:nucleus"/>
    <property type="evidence" value="ECO:0007669"/>
    <property type="project" value="UniProtKB-SubCell"/>
</dbReference>
<dbReference type="PANTHER" id="PTHR15641">
    <property type="entry name" value="ELONGATOR COMPLEX PROTEIN 5"/>
    <property type="match status" value="1"/>
</dbReference>
<evidence type="ECO:0000256" key="7">
    <source>
        <dbReference type="ARBA" id="ARBA00022694"/>
    </source>
</evidence>
<keyword evidence="11" id="KW-1185">Reference proteome</keyword>
<feature type="compositionally biased region" description="Acidic residues" evidence="9">
    <location>
        <begin position="360"/>
        <end position="375"/>
    </location>
</feature>
<dbReference type="Proteomes" id="UP000247409">
    <property type="component" value="Unassembled WGS sequence"/>
</dbReference>
<dbReference type="InterPro" id="IPR019519">
    <property type="entry name" value="Elp5"/>
</dbReference>
<dbReference type="GO" id="GO:0033588">
    <property type="term" value="C:elongator holoenzyme complex"/>
    <property type="evidence" value="ECO:0007669"/>
    <property type="project" value="InterPro"/>
</dbReference>
<dbReference type="EMBL" id="NBIV01000016">
    <property type="protein sequence ID" value="PXF48104.1"/>
    <property type="molecule type" value="Genomic_DNA"/>
</dbReference>
<gene>
    <name evidence="10" type="ORF">BWQ96_02056</name>
</gene>
<dbReference type="GO" id="GO:0002098">
    <property type="term" value="P:tRNA wobble uridine modification"/>
    <property type="evidence" value="ECO:0007669"/>
    <property type="project" value="InterPro"/>
</dbReference>
<dbReference type="PANTHER" id="PTHR15641:SF1">
    <property type="entry name" value="ELONGATOR COMPLEX PROTEIN 5"/>
    <property type="match status" value="1"/>
</dbReference>
<dbReference type="GO" id="GO:0000049">
    <property type="term" value="F:tRNA binding"/>
    <property type="evidence" value="ECO:0007669"/>
    <property type="project" value="TreeGrafter"/>
</dbReference>
<feature type="region of interest" description="Disordered" evidence="9">
    <location>
        <begin position="337"/>
        <end position="375"/>
    </location>
</feature>
<keyword evidence="8" id="KW-0539">Nucleus</keyword>
<proteinExistence type="inferred from homology"/>
<evidence type="ECO:0000256" key="5">
    <source>
        <dbReference type="ARBA" id="ARBA00020264"/>
    </source>
</evidence>
<evidence type="ECO:0000256" key="3">
    <source>
        <dbReference type="ARBA" id="ARBA00005043"/>
    </source>
</evidence>
<dbReference type="UniPathway" id="UPA00988"/>
<evidence type="ECO:0000256" key="4">
    <source>
        <dbReference type="ARBA" id="ARBA00009567"/>
    </source>
</evidence>
<evidence type="ECO:0000256" key="6">
    <source>
        <dbReference type="ARBA" id="ARBA00022490"/>
    </source>
</evidence>
<dbReference type="OrthoDB" id="5370at2759"/>
<comment type="caution">
    <text evidence="10">The sequence shown here is derived from an EMBL/GenBank/DDBJ whole genome shotgun (WGS) entry which is preliminary data.</text>
</comment>
<name>A0A2V3J166_9FLOR</name>
<dbReference type="GO" id="GO:0005829">
    <property type="term" value="C:cytosol"/>
    <property type="evidence" value="ECO:0007669"/>
    <property type="project" value="TreeGrafter"/>
</dbReference>
<keyword evidence="7" id="KW-0819">tRNA processing</keyword>
<feature type="compositionally biased region" description="Basic and acidic residues" evidence="9">
    <location>
        <begin position="350"/>
        <end position="359"/>
    </location>
</feature>
<comment type="pathway">
    <text evidence="3">tRNA modification; 5-methoxycarbonylmethyl-2-thiouridine-tRNA biosynthesis.</text>
</comment>
<accession>A0A2V3J166</accession>
<keyword evidence="6" id="KW-0963">Cytoplasm</keyword>
<evidence type="ECO:0000313" key="11">
    <source>
        <dbReference type="Proteomes" id="UP000247409"/>
    </source>
</evidence>
<organism evidence="10 11">
    <name type="scientific">Gracilariopsis chorda</name>
    <dbReference type="NCBI Taxonomy" id="448386"/>
    <lineage>
        <taxon>Eukaryota</taxon>
        <taxon>Rhodophyta</taxon>
        <taxon>Florideophyceae</taxon>
        <taxon>Rhodymeniophycidae</taxon>
        <taxon>Gracilariales</taxon>
        <taxon>Gracilariaceae</taxon>
        <taxon>Gracilariopsis</taxon>
    </lineage>
</organism>
<evidence type="ECO:0000256" key="9">
    <source>
        <dbReference type="SAM" id="MobiDB-lite"/>
    </source>
</evidence>
<reference evidence="10 11" key="1">
    <citation type="journal article" date="2018" name="Mol. Biol. Evol.">
        <title>Analysis of the draft genome of the red seaweed Gracilariopsis chorda provides insights into genome size evolution in Rhodophyta.</title>
        <authorList>
            <person name="Lee J."/>
            <person name="Yang E.C."/>
            <person name="Graf L."/>
            <person name="Yang J.H."/>
            <person name="Qiu H."/>
            <person name="Zel Zion U."/>
            <person name="Chan C.X."/>
            <person name="Stephens T.G."/>
            <person name="Weber A.P.M."/>
            <person name="Boo G.H."/>
            <person name="Boo S.M."/>
            <person name="Kim K.M."/>
            <person name="Shin Y."/>
            <person name="Jung M."/>
            <person name="Lee S.J."/>
            <person name="Yim H.S."/>
            <person name="Lee J.H."/>
            <person name="Bhattacharya D."/>
            <person name="Yoon H.S."/>
        </authorList>
    </citation>
    <scope>NUCLEOTIDE SEQUENCE [LARGE SCALE GENOMIC DNA]</scope>
    <source>
        <strain evidence="10 11">SKKU-2015</strain>
        <tissue evidence="10">Whole body</tissue>
    </source>
</reference>